<dbReference type="OrthoDB" id="3262926at2759"/>
<dbReference type="AlphaFoldDB" id="A0A9P3CFF6"/>
<dbReference type="GO" id="GO:0016740">
    <property type="term" value="F:transferase activity"/>
    <property type="evidence" value="ECO:0007669"/>
    <property type="project" value="UniProtKB-KW"/>
</dbReference>
<dbReference type="CDD" id="cd06661">
    <property type="entry name" value="GGCT_like"/>
    <property type="match status" value="1"/>
</dbReference>
<dbReference type="Pfam" id="PF06094">
    <property type="entry name" value="GGACT"/>
    <property type="match status" value="1"/>
</dbReference>
<comment type="caution">
    <text evidence="6">The sequence shown here is derived from an EMBL/GenBank/DDBJ whole genome shotgun (WGS) entry which is preliminary data.</text>
</comment>
<dbReference type="SUPFAM" id="SSF110857">
    <property type="entry name" value="Gamma-glutamyl cyclotransferase-like"/>
    <property type="match status" value="1"/>
</dbReference>
<dbReference type="RefSeq" id="XP_044655323.1">
    <property type="nucleotide sequence ID" value="XM_044799388.1"/>
</dbReference>
<keyword evidence="2" id="KW-0808">Transferase</keyword>
<organism evidence="6 7">
    <name type="scientific">Cercospora kikuchii</name>
    <dbReference type="NCBI Taxonomy" id="84275"/>
    <lineage>
        <taxon>Eukaryota</taxon>
        <taxon>Fungi</taxon>
        <taxon>Dikarya</taxon>
        <taxon>Ascomycota</taxon>
        <taxon>Pezizomycotina</taxon>
        <taxon>Dothideomycetes</taxon>
        <taxon>Dothideomycetidae</taxon>
        <taxon>Mycosphaerellales</taxon>
        <taxon>Mycosphaerellaceae</taxon>
        <taxon>Cercospora</taxon>
    </lineage>
</organism>
<dbReference type="PANTHER" id="PTHR31544">
    <property type="entry name" value="AIG2-LIKE PROTEIN D"/>
    <property type="match status" value="1"/>
</dbReference>
<evidence type="ECO:0000259" key="5">
    <source>
        <dbReference type="Pfam" id="PF06094"/>
    </source>
</evidence>
<reference evidence="6 7" key="1">
    <citation type="submission" date="2021-01" db="EMBL/GenBank/DDBJ databases">
        <title>Cercospora kikuchii MAFF 305040 whole genome shotgun sequence.</title>
        <authorList>
            <person name="Kashiwa T."/>
            <person name="Suzuki T."/>
        </authorList>
    </citation>
    <scope>NUCLEOTIDE SEQUENCE [LARGE SCALE GENOMIC DNA]</scope>
    <source>
        <strain evidence="6 7">MAFF 305040</strain>
    </source>
</reference>
<comment type="similarity">
    <text evidence="1">Belongs to the gamma-glutamylcyclotransferase family.</text>
</comment>
<dbReference type="InterPro" id="IPR009288">
    <property type="entry name" value="AIG2-like_dom"/>
</dbReference>
<keyword evidence="7" id="KW-1185">Reference proteome</keyword>
<name>A0A9P3CFF6_9PEZI</name>
<dbReference type="InterPro" id="IPR045038">
    <property type="entry name" value="AIG2-like"/>
</dbReference>
<protein>
    <recommendedName>
        <fullName evidence="3">Putative gamma-glutamylcyclotransferase</fullName>
    </recommendedName>
</protein>
<sequence length="203" mass="22707">MEHGETNKNTTPQQNSIPPAPPLPPSNNLHNNNASINPAINLKVNSNLPPWTRASQDIKAEPPPTGPYFFYGTLQSPSLLREILQLPSTPDLHPAQLTDASYELKLWGQYPALVKLPLSNSSEAERPMVQGSLYEVSSEQHARRLQEYETKAYKVEKCTVSMTLLEGEERFVDGWTFVYSGDARDLSDGAFDLGIWLRRMGRA</sequence>
<proteinExistence type="inferred from homology"/>
<feature type="compositionally biased region" description="Low complexity" evidence="4">
    <location>
        <begin position="26"/>
        <end position="35"/>
    </location>
</feature>
<evidence type="ECO:0000256" key="1">
    <source>
        <dbReference type="ARBA" id="ARBA00008861"/>
    </source>
</evidence>
<dbReference type="PANTHER" id="PTHR31544:SF4">
    <property type="entry name" value="GAMMA-GLUTAMYLCYCLOTRANSFERASE-RELATED"/>
    <property type="match status" value="1"/>
</dbReference>
<evidence type="ECO:0000256" key="2">
    <source>
        <dbReference type="ARBA" id="ARBA00022679"/>
    </source>
</evidence>
<dbReference type="Gene3D" id="3.10.490.10">
    <property type="entry name" value="Gamma-glutamyl cyclotransferase-like"/>
    <property type="match status" value="1"/>
</dbReference>
<accession>A0A9P3CFF6</accession>
<evidence type="ECO:0000256" key="3">
    <source>
        <dbReference type="ARBA" id="ARBA00030602"/>
    </source>
</evidence>
<evidence type="ECO:0000313" key="6">
    <source>
        <dbReference type="EMBL" id="GIZ40836.1"/>
    </source>
</evidence>
<dbReference type="Proteomes" id="UP000825890">
    <property type="component" value="Unassembled WGS sequence"/>
</dbReference>
<dbReference type="EMBL" id="BOLY01000002">
    <property type="protein sequence ID" value="GIZ40836.1"/>
    <property type="molecule type" value="Genomic_DNA"/>
</dbReference>
<gene>
    <name evidence="6" type="ORF">CKM354_000415900</name>
</gene>
<dbReference type="GeneID" id="68289734"/>
<evidence type="ECO:0000313" key="7">
    <source>
        <dbReference type="Proteomes" id="UP000825890"/>
    </source>
</evidence>
<dbReference type="InterPro" id="IPR036568">
    <property type="entry name" value="GGCT-like_sf"/>
</dbReference>
<feature type="region of interest" description="Disordered" evidence="4">
    <location>
        <begin position="1"/>
        <end position="35"/>
    </location>
</feature>
<evidence type="ECO:0000256" key="4">
    <source>
        <dbReference type="SAM" id="MobiDB-lite"/>
    </source>
</evidence>
<dbReference type="InterPro" id="IPR013024">
    <property type="entry name" value="GGCT-like"/>
</dbReference>
<feature type="domain" description="Gamma-glutamylcyclotransferase AIG2-like" evidence="5">
    <location>
        <begin position="68"/>
        <end position="184"/>
    </location>
</feature>